<proteinExistence type="inferred from homology"/>
<accession>A0A081C5B5</accession>
<dbReference type="Proteomes" id="UP000030661">
    <property type="component" value="Unassembled WGS sequence"/>
</dbReference>
<dbReference type="STRING" id="1499967.U27_06755"/>
<dbReference type="AlphaFoldDB" id="A0A081C5B5"/>
<dbReference type="PANTHER" id="PTHR43179:SF12">
    <property type="entry name" value="GALACTOFURANOSYLTRANSFERASE GLFT2"/>
    <property type="match status" value="1"/>
</dbReference>
<evidence type="ECO:0000256" key="1">
    <source>
        <dbReference type="ARBA" id="ARBA00006739"/>
    </source>
</evidence>
<dbReference type="SUPFAM" id="SSF53448">
    <property type="entry name" value="Nucleotide-diphospho-sugar transferases"/>
    <property type="match status" value="1"/>
</dbReference>
<evidence type="ECO:0000313" key="6">
    <source>
        <dbReference type="Proteomes" id="UP000030661"/>
    </source>
</evidence>
<dbReference type="HOGENOM" id="CLU_023845_4_0_0"/>
<keyword evidence="6" id="KW-1185">Reference proteome</keyword>
<sequence>MEHPLVSVIIVNWNGAKYLPACLSALMQQTYTPIEIVIVDNASTDDSCQVIEAFQHRHQELRTLTLLRNSSNTGFCRGNNQGIQHSHGDFVLLLNADVTLAADFIERLVHLMSSDPMVGIALGKLLSGENTSKLDSTGIVILKNRRALDRGQREEDRGQYDVREEVFGASGAACLYRKAMLDQIMYPGEEYLDELFFAYKEDVDLAWRARLAGWKCMYAPEAVGTHFRTWGTGKRGDIPKWVRRHSLKNRYLMLFKNECWRTFAPDLLRIAWYEICSLIYILIWEPYLLSVIGEILRYWPEILVKRRRTQHFATAETRGNLRQWFH</sequence>
<evidence type="ECO:0000256" key="3">
    <source>
        <dbReference type="ARBA" id="ARBA00022679"/>
    </source>
</evidence>
<evidence type="ECO:0000313" key="5">
    <source>
        <dbReference type="EMBL" id="GAK59770.1"/>
    </source>
</evidence>
<dbReference type="EMBL" id="DF820470">
    <property type="protein sequence ID" value="GAK59770.1"/>
    <property type="molecule type" value="Genomic_DNA"/>
</dbReference>
<gene>
    <name evidence="5" type="ORF">U27_06755</name>
</gene>
<dbReference type="GO" id="GO:0016757">
    <property type="term" value="F:glycosyltransferase activity"/>
    <property type="evidence" value="ECO:0007669"/>
    <property type="project" value="UniProtKB-KW"/>
</dbReference>
<comment type="similarity">
    <text evidence="1">Belongs to the glycosyltransferase 2 family.</text>
</comment>
<dbReference type="InterPro" id="IPR029044">
    <property type="entry name" value="Nucleotide-diphossugar_trans"/>
</dbReference>
<dbReference type="eggNOG" id="COG1216">
    <property type="taxonomic scope" value="Bacteria"/>
</dbReference>
<keyword evidence="2" id="KW-0328">Glycosyltransferase</keyword>
<reference evidence="5" key="1">
    <citation type="journal article" date="2015" name="PeerJ">
        <title>First genomic representation of candidate bacterial phylum KSB3 points to enhanced environmental sensing as a trigger of wastewater bulking.</title>
        <authorList>
            <person name="Sekiguchi Y."/>
            <person name="Ohashi A."/>
            <person name="Parks D.H."/>
            <person name="Yamauchi T."/>
            <person name="Tyson G.W."/>
            <person name="Hugenholtz P."/>
        </authorList>
    </citation>
    <scope>NUCLEOTIDE SEQUENCE [LARGE SCALE GENOMIC DNA]</scope>
</reference>
<dbReference type="Gene3D" id="3.90.550.10">
    <property type="entry name" value="Spore Coat Polysaccharide Biosynthesis Protein SpsA, Chain A"/>
    <property type="match status" value="1"/>
</dbReference>
<dbReference type="Pfam" id="PF00535">
    <property type="entry name" value="Glycos_transf_2"/>
    <property type="match status" value="1"/>
</dbReference>
<protein>
    <submittedName>
        <fullName evidence="5">Glycosyl transferase</fullName>
    </submittedName>
</protein>
<organism evidence="5">
    <name type="scientific">Vecturithrix granuli</name>
    <dbReference type="NCBI Taxonomy" id="1499967"/>
    <lineage>
        <taxon>Bacteria</taxon>
        <taxon>Candidatus Moduliflexota</taxon>
        <taxon>Candidatus Vecturitrichia</taxon>
        <taxon>Candidatus Vecturitrichales</taxon>
        <taxon>Candidatus Vecturitrichaceae</taxon>
        <taxon>Candidatus Vecturithrix</taxon>
    </lineage>
</organism>
<name>A0A081C5B5_VECG1</name>
<evidence type="ECO:0000259" key="4">
    <source>
        <dbReference type="Pfam" id="PF00535"/>
    </source>
</evidence>
<dbReference type="PANTHER" id="PTHR43179">
    <property type="entry name" value="RHAMNOSYLTRANSFERASE WBBL"/>
    <property type="match status" value="1"/>
</dbReference>
<dbReference type="CDD" id="cd04186">
    <property type="entry name" value="GT_2_like_c"/>
    <property type="match status" value="1"/>
</dbReference>
<feature type="domain" description="Glycosyltransferase 2-like" evidence="4">
    <location>
        <begin position="7"/>
        <end position="183"/>
    </location>
</feature>
<keyword evidence="3 5" id="KW-0808">Transferase</keyword>
<evidence type="ECO:0000256" key="2">
    <source>
        <dbReference type="ARBA" id="ARBA00022676"/>
    </source>
</evidence>
<dbReference type="InterPro" id="IPR001173">
    <property type="entry name" value="Glyco_trans_2-like"/>
</dbReference>